<name>A0ABD4SXZ5_MESHO</name>
<keyword evidence="1" id="KW-0732">Signal</keyword>
<organism evidence="2 3">
    <name type="scientific">Mesomycoplasma hyopneumoniae</name>
    <name type="common">Mycoplasma hyopneumoniae</name>
    <dbReference type="NCBI Taxonomy" id="2099"/>
    <lineage>
        <taxon>Bacteria</taxon>
        <taxon>Bacillati</taxon>
        <taxon>Mycoplasmatota</taxon>
        <taxon>Mycoplasmoidales</taxon>
        <taxon>Metamycoplasmataceae</taxon>
        <taxon>Mesomycoplasma</taxon>
    </lineage>
</organism>
<evidence type="ECO:0000256" key="1">
    <source>
        <dbReference type="SAM" id="SignalP"/>
    </source>
</evidence>
<evidence type="ECO:0000313" key="2">
    <source>
        <dbReference type="EMBL" id="MCI8283341.1"/>
    </source>
</evidence>
<dbReference type="RefSeq" id="WP_243216085.1">
    <property type="nucleotide sequence ID" value="NZ_VBRV01000004.1"/>
</dbReference>
<feature type="signal peptide" evidence="1">
    <location>
        <begin position="1"/>
        <end position="20"/>
    </location>
</feature>
<dbReference type="Proteomes" id="UP001203104">
    <property type="component" value="Unassembled WGS sequence"/>
</dbReference>
<dbReference type="EMBL" id="VBRW01000005">
    <property type="protein sequence ID" value="MCI8283341.1"/>
    <property type="molecule type" value="Genomic_DNA"/>
</dbReference>
<feature type="chain" id="PRO_5044824392" evidence="1">
    <location>
        <begin position="21"/>
        <end position="297"/>
    </location>
</feature>
<dbReference type="AlphaFoldDB" id="A0ABD4SXZ5"/>
<sequence>MNKVKSKLLGLIIASFSIFALTTSTHSNFVMHDGNNGNNKIQAQTFSSNNYKNKLQEFSYQNQQSWNNDVSLFSVNAKRDRQHKKLKTNNGELNIEIKGWKKIVYRGGFFRQDKVEWSGKARIWFKRNSYWWENNTDNTVDKIKLSVNSWIGGYASPSFEFNGETKYSGVFTEGATRMTNMSVHIDTHTKELINSLEKKEGGELFINYHAAGWNYQITGFGQYASGYALDENEFSSIKSNDPFLPDVVDEDEDELWYRRGNGSIVWPKNISRVPIELFNSEQKVYLDDKNSKFIKKI</sequence>
<protein>
    <submittedName>
        <fullName evidence="2">Uncharacterized protein</fullName>
    </submittedName>
</protein>
<accession>A0ABD4SXZ5</accession>
<evidence type="ECO:0000313" key="3">
    <source>
        <dbReference type="Proteomes" id="UP001203104"/>
    </source>
</evidence>
<reference evidence="2 3" key="1">
    <citation type="submission" date="2019-05" db="EMBL/GenBank/DDBJ databases">
        <title>Genome sequencing and assembly of Mycoplasma hyopneumoniae strains UFV01 and UFV02.</title>
        <authorList>
            <person name="De Souza L.F."/>
            <person name="Gonzaga N.F."/>
            <person name="Santos M.R."/>
            <person name="Deeney A.S."/>
            <person name="Vidigal P.M.P."/>
            <person name="Moreira M.A.S."/>
            <person name="Fietto J.R.L."/>
            <person name="Bressan G.C."/>
            <person name="Rycroft A.N."/>
            <person name="Silva Junior A."/>
        </authorList>
    </citation>
    <scope>NUCLEOTIDE SEQUENCE [LARGE SCALE GENOMIC DNA]</scope>
    <source>
        <strain evidence="2 3">UFV01</strain>
    </source>
</reference>
<proteinExistence type="predicted"/>
<comment type="caution">
    <text evidence="2">The sequence shown here is derived from an EMBL/GenBank/DDBJ whole genome shotgun (WGS) entry which is preliminary data.</text>
</comment>
<gene>
    <name evidence="2" type="ORF">FEF30_01995</name>
</gene>